<proteinExistence type="inferred from homology"/>
<feature type="region of interest" description="Disordered" evidence="9">
    <location>
        <begin position="1"/>
        <end position="22"/>
    </location>
</feature>
<evidence type="ECO:0000256" key="9">
    <source>
        <dbReference type="SAM" id="MobiDB-lite"/>
    </source>
</evidence>
<comment type="similarity">
    <text evidence="2">Belongs to the COX20 family.</text>
</comment>
<comment type="subcellular location">
    <subcellularLocation>
        <location evidence="1">Mitochondrion inner membrane</location>
    </subcellularLocation>
</comment>
<keyword evidence="6 10" id="KW-1133">Transmembrane helix</keyword>
<protein>
    <recommendedName>
        <fullName evidence="3">Cytochrome c oxidase assembly protein COX20, mitochondrial</fullName>
    </recommendedName>
</protein>
<evidence type="ECO:0000256" key="2">
    <source>
        <dbReference type="ARBA" id="ARBA00009575"/>
    </source>
</evidence>
<feature type="region of interest" description="Disordered" evidence="9">
    <location>
        <begin position="165"/>
        <end position="184"/>
    </location>
</feature>
<dbReference type="InterPro" id="IPR022533">
    <property type="entry name" value="Cox20"/>
</dbReference>
<keyword evidence="12" id="KW-1185">Reference proteome</keyword>
<keyword evidence="8 10" id="KW-0472">Membrane</keyword>
<dbReference type="EMBL" id="MU001638">
    <property type="protein sequence ID" value="KAF2481503.1"/>
    <property type="molecule type" value="Genomic_DNA"/>
</dbReference>
<evidence type="ECO:0000256" key="6">
    <source>
        <dbReference type="ARBA" id="ARBA00022989"/>
    </source>
</evidence>
<dbReference type="PANTHER" id="PTHR31586:SF1">
    <property type="entry name" value="CYTOCHROME C OXIDASE ASSEMBLY PROTEIN COX20, MITOCHONDRIAL"/>
    <property type="match status" value="1"/>
</dbReference>
<reference evidence="11" key="1">
    <citation type="journal article" date="2020" name="Stud. Mycol.">
        <title>101 Dothideomycetes genomes: a test case for predicting lifestyles and emergence of pathogens.</title>
        <authorList>
            <person name="Haridas S."/>
            <person name="Albert R."/>
            <person name="Binder M."/>
            <person name="Bloem J."/>
            <person name="Labutti K."/>
            <person name="Salamov A."/>
            <person name="Andreopoulos B."/>
            <person name="Baker S."/>
            <person name="Barry K."/>
            <person name="Bills G."/>
            <person name="Bluhm B."/>
            <person name="Cannon C."/>
            <person name="Castanera R."/>
            <person name="Culley D."/>
            <person name="Daum C."/>
            <person name="Ezra D."/>
            <person name="Gonzalez J."/>
            <person name="Henrissat B."/>
            <person name="Kuo A."/>
            <person name="Liang C."/>
            <person name="Lipzen A."/>
            <person name="Lutzoni F."/>
            <person name="Magnuson J."/>
            <person name="Mondo S."/>
            <person name="Nolan M."/>
            <person name="Ohm R."/>
            <person name="Pangilinan J."/>
            <person name="Park H.-J."/>
            <person name="Ramirez L."/>
            <person name="Alfaro M."/>
            <person name="Sun H."/>
            <person name="Tritt A."/>
            <person name="Yoshinaga Y."/>
            <person name="Zwiers L.-H."/>
            <person name="Turgeon B."/>
            <person name="Goodwin S."/>
            <person name="Spatafora J."/>
            <person name="Crous P."/>
            <person name="Grigoriev I."/>
        </authorList>
    </citation>
    <scope>NUCLEOTIDE SEQUENCE</scope>
    <source>
        <strain evidence="11">CBS 113389</strain>
    </source>
</reference>
<name>A0A6A6PPY8_9PEZI</name>
<dbReference type="PANTHER" id="PTHR31586">
    <property type="entry name" value="CYTOCHROME C OXIDASE PROTEIN 20"/>
    <property type="match status" value="1"/>
</dbReference>
<dbReference type="GO" id="GO:0033617">
    <property type="term" value="P:mitochondrial respiratory chain complex IV assembly"/>
    <property type="evidence" value="ECO:0007669"/>
    <property type="project" value="InterPro"/>
</dbReference>
<dbReference type="GeneID" id="54472356"/>
<evidence type="ECO:0000256" key="10">
    <source>
        <dbReference type="SAM" id="Phobius"/>
    </source>
</evidence>
<dbReference type="Proteomes" id="UP000799767">
    <property type="component" value="Unassembled WGS sequence"/>
</dbReference>
<evidence type="ECO:0000256" key="8">
    <source>
        <dbReference type="ARBA" id="ARBA00023136"/>
    </source>
</evidence>
<evidence type="ECO:0000256" key="3">
    <source>
        <dbReference type="ARBA" id="ARBA00017689"/>
    </source>
</evidence>
<evidence type="ECO:0000313" key="11">
    <source>
        <dbReference type="EMBL" id="KAF2481503.1"/>
    </source>
</evidence>
<dbReference type="OrthoDB" id="14603at2759"/>
<evidence type="ECO:0000256" key="1">
    <source>
        <dbReference type="ARBA" id="ARBA00004273"/>
    </source>
</evidence>
<organism evidence="11 12">
    <name type="scientific">Neohortaea acidophila</name>
    <dbReference type="NCBI Taxonomy" id="245834"/>
    <lineage>
        <taxon>Eukaryota</taxon>
        <taxon>Fungi</taxon>
        <taxon>Dikarya</taxon>
        <taxon>Ascomycota</taxon>
        <taxon>Pezizomycotina</taxon>
        <taxon>Dothideomycetes</taxon>
        <taxon>Dothideomycetidae</taxon>
        <taxon>Mycosphaerellales</taxon>
        <taxon>Teratosphaeriaceae</taxon>
        <taxon>Neohortaea</taxon>
    </lineage>
</organism>
<evidence type="ECO:0000256" key="7">
    <source>
        <dbReference type="ARBA" id="ARBA00023128"/>
    </source>
</evidence>
<evidence type="ECO:0000256" key="5">
    <source>
        <dbReference type="ARBA" id="ARBA00022792"/>
    </source>
</evidence>
<dbReference type="Pfam" id="PF12597">
    <property type="entry name" value="Cox20"/>
    <property type="match status" value="1"/>
</dbReference>
<dbReference type="GO" id="GO:0005743">
    <property type="term" value="C:mitochondrial inner membrane"/>
    <property type="evidence" value="ECO:0007669"/>
    <property type="project" value="UniProtKB-SubCell"/>
</dbReference>
<evidence type="ECO:0000313" key="12">
    <source>
        <dbReference type="Proteomes" id="UP000799767"/>
    </source>
</evidence>
<dbReference type="RefSeq" id="XP_033588073.1">
    <property type="nucleotide sequence ID" value="XM_033731354.1"/>
</dbReference>
<keyword evidence="7" id="KW-0496">Mitochondrion</keyword>
<accession>A0A6A6PPY8</accession>
<feature type="transmembrane region" description="Helical" evidence="10">
    <location>
        <begin position="123"/>
        <end position="141"/>
    </location>
</feature>
<evidence type="ECO:0000256" key="4">
    <source>
        <dbReference type="ARBA" id="ARBA00022692"/>
    </source>
</evidence>
<keyword evidence="4 10" id="KW-0812">Transmembrane</keyword>
<keyword evidence="5" id="KW-0999">Mitochondrion inner membrane</keyword>
<sequence>MADDTRQSPQNPPIREDLSREALTVDPNRKAFSGDQWKDAKSKFRTGAAANVLAGGTQNTAGGKIPEVSIAAAFDGGLKLSDFTELPKRPCVRDSFLTGLGSGFALGGVRFIFRAGVFSACSWFVASACVVSGVSYQYCLYQRQAEKEGMMRAVELLNRKETEKKARAAHKEKQKEERRKLKEQDLDQHYTKLREGSAAGARPWWKVW</sequence>
<gene>
    <name evidence="11" type="ORF">BDY17DRAFT_253612</name>
</gene>
<dbReference type="AlphaFoldDB" id="A0A6A6PPY8"/>